<dbReference type="EMBL" id="QKKU01000047">
    <property type="protein sequence ID" value="RBM68650.1"/>
    <property type="molecule type" value="Genomic_DNA"/>
</dbReference>
<proteinExistence type="predicted"/>
<accession>A0ABD7FW77</accession>
<dbReference type="AlphaFoldDB" id="A0ABD7FW77"/>
<protein>
    <submittedName>
        <fullName evidence="1">Uncharacterized protein</fullName>
    </submittedName>
</protein>
<reference evidence="1 2" key="1">
    <citation type="submission" date="2018-06" db="EMBL/GenBank/DDBJ databases">
        <title>Draft genome sequences of nine Vibrio sp. clinical isolates from across the United States representing the closest known relative of Vibrio cholerae.</title>
        <authorList>
            <person name="Islam M.T."/>
            <person name="Liang K."/>
            <person name="Im M.S."/>
            <person name="Winkjer J."/>
            <person name="Busby S."/>
            <person name="Batra D."/>
            <person name="Rowe L."/>
            <person name="Tarr C.L."/>
            <person name="Boucher Y."/>
        </authorList>
    </citation>
    <scope>NUCLEOTIDE SEQUENCE [LARGE SCALE GENOMIC DNA]</scope>
    <source>
        <strain evidence="1 2">2017V-1110</strain>
    </source>
</reference>
<dbReference type="Proteomes" id="UP000252199">
    <property type="component" value="Unassembled WGS sequence"/>
</dbReference>
<evidence type="ECO:0000313" key="2">
    <source>
        <dbReference type="Proteomes" id="UP000252199"/>
    </source>
</evidence>
<sequence>MLQRFIKKLARVLCMLTSIKQRKRKKLIKSLSVSSGKSSSVTIGTKLCNCLIHGMGLARNGIDLSKTLLCGAHIVF</sequence>
<evidence type="ECO:0000313" key="1">
    <source>
        <dbReference type="EMBL" id="RBM68650.1"/>
    </source>
</evidence>
<name>A0ABD7FW77_9VIBR</name>
<organism evidence="1 2">
    <name type="scientific">Vibrio paracholerae</name>
    <dbReference type="NCBI Taxonomy" id="650003"/>
    <lineage>
        <taxon>Bacteria</taxon>
        <taxon>Pseudomonadati</taxon>
        <taxon>Pseudomonadota</taxon>
        <taxon>Gammaproteobacteria</taxon>
        <taxon>Vibrionales</taxon>
        <taxon>Vibrionaceae</taxon>
        <taxon>Vibrio</taxon>
    </lineage>
</organism>
<comment type="caution">
    <text evidence="1">The sequence shown here is derived from an EMBL/GenBank/DDBJ whole genome shotgun (WGS) entry which is preliminary data.</text>
</comment>
<gene>
    <name evidence="1" type="ORF">DLR72_07490</name>
</gene>